<evidence type="ECO:0000313" key="5">
    <source>
        <dbReference type="Proteomes" id="UP001154114"/>
    </source>
</evidence>
<evidence type="ECO:0000259" key="3">
    <source>
        <dbReference type="Pfam" id="PF08357"/>
    </source>
</evidence>
<dbReference type="Gene3D" id="3.40.50.11530">
    <property type="match status" value="1"/>
</dbReference>
<feature type="signal peptide" evidence="2">
    <location>
        <begin position="1"/>
        <end position="19"/>
    </location>
</feature>
<evidence type="ECO:0000313" key="4">
    <source>
        <dbReference type="EMBL" id="CAH0585913.1"/>
    </source>
</evidence>
<dbReference type="EMBL" id="LR824017">
    <property type="protein sequence ID" value="CAH0585913.1"/>
    <property type="molecule type" value="Genomic_DNA"/>
</dbReference>
<evidence type="ECO:0000256" key="1">
    <source>
        <dbReference type="SAM" id="Phobius"/>
    </source>
</evidence>
<feature type="domain" description="SEFIR" evidence="3">
    <location>
        <begin position="351"/>
        <end position="494"/>
    </location>
</feature>
<dbReference type="Pfam" id="PF08357">
    <property type="entry name" value="SEFIR"/>
    <property type="match status" value="1"/>
</dbReference>
<organism evidence="4 5">
    <name type="scientific">Chrysodeixis includens</name>
    <name type="common">Soybean looper</name>
    <name type="synonym">Pseudoplusia includens</name>
    <dbReference type="NCBI Taxonomy" id="689277"/>
    <lineage>
        <taxon>Eukaryota</taxon>
        <taxon>Metazoa</taxon>
        <taxon>Ecdysozoa</taxon>
        <taxon>Arthropoda</taxon>
        <taxon>Hexapoda</taxon>
        <taxon>Insecta</taxon>
        <taxon>Pterygota</taxon>
        <taxon>Neoptera</taxon>
        <taxon>Endopterygota</taxon>
        <taxon>Lepidoptera</taxon>
        <taxon>Glossata</taxon>
        <taxon>Ditrysia</taxon>
        <taxon>Noctuoidea</taxon>
        <taxon>Noctuidae</taxon>
        <taxon>Plusiinae</taxon>
        <taxon>Chrysodeixis</taxon>
    </lineage>
</organism>
<keyword evidence="1" id="KW-0472">Membrane</keyword>
<accession>A0A9P0BPR3</accession>
<name>A0A9P0BPR3_CHRIL</name>
<keyword evidence="5" id="KW-1185">Reference proteome</keyword>
<sequence length="547" mass="62900">MWGSAVFFVFVCFLQYVAGFSQLCGNRSEVSCTTEILGQDHVDYDMCKMKVYKSDSPECGAMTFGPLSPNTHIGGVTLKPYIMTMFHYDSVAPFAVNHTVLNITFSNIKWKTMKFRFQDKYRDMKNHCRNIMISNDVTIDDQSVLYYDCYWPKTDDKDGQSHILDFEATTDDGSVNRGQYYFNIPSAEMLSLTTTEERWKPFIYIEIFPGVMRLHIMPPPRQLKITAYHIKVVTTTKETVREVKATTIRLMNNTDEVTYDFNFVGSNGSFSFVVKPLHDKCVTKDFVCQVVESPRIMISSEPQTLNICIASVTALVVATLFAYYIALRLIRRYWCNDKYKLAMGIEIPLPPKILVAYSPTNRLHAECVSSFVAYLRSEYGFEVMFDGDISLTSHGDPYIWAEEAFRLASHVLYIVGPPIETNVYNNIYDKPIISPHKDVDTLLLSFIKATRAQKSSKEIINIRFNHSSLQTPIETSFAPKFKLIDEWNSLISFLSKNLFPKRQIMRTEKGRCFLDDLARADELLGGKKDDLYVQCERNKNFEKKILL</sequence>
<keyword evidence="2" id="KW-0732">Signal</keyword>
<feature type="chain" id="PRO_5040124409" description="SEFIR domain-containing protein" evidence="2">
    <location>
        <begin position="20"/>
        <end position="547"/>
    </location>
</feature>
<proteinExistence type="predicted"/>
<feature type="transmembrane region" description="Helical" evidence="1">
    <location>
        <begin position="304"/>
        <end position="326"/>
    </location>
</feature>
<keyword evidence="1" id="KW-1133">Transmembrane helix</keyword>
<dbReference type="AlphaFoldDB" id="A0A9P0BPR3"/>
<gene>
    <name evidence="4" type="ORF">CINC_LOCUS3184</name>
</gene>
<dbReference type="Proteomes" id="UP001154114">
    <property type="component" value="Chromosome 14"/>
</dbReference>
<keyword evidence="1" id="KW-0812">Transmembrane</keyword>
<evidence type="ECO:0000256" key="2">
    <source>
        <dbReference type="SAM" id="SignalP"/>
    </source>
</evidence>
<dbReference type="OrthoDB" id="8190413at2759"/>
<reference evidence="4" key="1">
    <citation type="submission" date="2021-12" db="EMBL/GenBank/DDBJ databases">
        <authorList>
            <person name="King R."/>
        </authorList>
    </citation>
    <scope>NUCLEOTIDE SEQUENCE</scope>
</reference>
<dbReference type="InterPro" id="IPR013568">
    <property type="entry name" value="SEFIR_dom"/>
</dbReference>
<protein>
    <recommendedName>
        <fullName evidence="3">SEFIR domain-containing protein</fullName>
    </recommendedName>
</protein>